<dbReference type="RefSeq" id="XP_019049257.1">
    <property type="nucleotide sequence ID" value="XM_019189695.1"/>
</dbReference>
<dbReference type="AlphaFoldDB" id="A0A1B9GAY6"/>
<dbReference type="InterPro" id="IPR023214">
    <property type="entry name" value="HAD_sf"/>
</dbReference>
<dbReference type="PANTHER" id="PTHR43481">
    <property type="entry name" value="FRUCTOSE-1-PHOSPHATE PHOSPHATASE"/>
    <property type="match status" value="1"/>
</dbReference>
<dbReference type="SFLD" id="SFLDS00003">
    <property type="entry name" value="Haloacid_Dehalogenase"/>
    <property type="match status" value="1"/>
</dbReference>
<evidence type="ECO:0000313" key="2">
    <source>
        <dbReference type="EMBL" id="OCF28187.1"/>
    </source>
</evidence>
<protein>
    <submittedName>
        <fullName evidence="2">Phosphatase</fullName>
    </submittedName>
</protein>
<dbReference type="GO" id="GO:0050308">
    <property type="term" value="F:sugar-phosphatase activity"/>
    <property type="evidence" value="ECO:0007669"/>
    <property type="project" value="TreeGrafter"/>
</dbReference>
<evidence type="ECO:0000313" key="3">
    <source>
        <dbReference type="EMBL" id="WVW82324.1"/>
    </source>
</evidence>
<evidence type="ECO:0000256" key="1">
    <source>
        <dbReference type="SAM" id="MobiDB-lite"/>
    </source>
</evidence>
<dbReference type="Pfam" id="PF00702">
    <property type="entry name" value="Hydrolase"/>
    <property type="match status" value="1"/>
</dbReference>
<reference evidence="3" key="2">
    <citation type="submission" date="2013-07" db="EMBL/GenBank/DDBJ databases">
        <authorList>
            <consortium name="The Broad Institute Genome Sequencing Platform"/>
            <person name="Cuomo C."/>
            <person name="Litvintseva A."/>
            <person name="Chen Y."/>
            <person name="Heitman J."/>
            <person name="Sun S."/>
            <person name="Springer D."/>
            <person name="Dromer F."/>
            <person name="Young S.K."/>
            <person name="Zeng Q."/>
            <person name="Gargeya S."/>
            <person name="Fitzgerald M."/>
            <person name="Abouelleil A."/>
            <person name="Alvarado L."/>
            <person name="Berlin A.M."/>
            <person name="Chapman S.B."/>
            <person name="Dewar J."/>
            <person name="Goldberg J."/>
            <person name="Griggs A."/>
            <person name="Gujja S."/>
            <person name="Hansen M."/>
            <person name="Howarth C."/>
            <person name="Imamovic A."/>
            <person name="Larimer J."/>
            <person name="McCowan C."/>
            <person name="Murphy C."/>
            <person name="Pearson M."/>
            <person name="Priest M."/>
            <person name="Roberts A."/>
            <person name="Saif S."/>
            <person name="Shea T."/>
            <person name="Sykes S."/>
            <person name="Wortman J."/>
            <person name="Nusbaum C."/>
            <person name="Birren B."/>
        </authorList>
    </citation>
    <scope>NUCLEOTIDE SEQUENCE</scope>
    <source>
        <strain evidence="3">CBS 10118</strain>
    </source>
</reference>
<organism evidence="2">
    <name type="scientific">Kwoniella bestiolae CBS 10118</name>
    <dbReference type="NCBI Taxonomy" id="1296100"/>
    <lineage>
        <taxon>Eukaryota</taxon>
        <taxon>Fungi</taxon>
        <taxon>Dikarya</taxon>
        <taxon>Basidiomycota</taxon>
        <taxon>Agaricomycotina</taxon>
        <taxon>Tremellomycetes</taxon>
        <taxon>Tremellales</taxon>
        <taxon>Cryptococcaceae</taxon>
        <taxon>Kwoniella</taxon>
    </lineage>
</organism>
<dbReference type="InterPro" id="IPR023198">
    <property type="entry name" value="PGP-like_dom2"/>
</dbReference>
<keyword evidence="4" id="KW-1185">Reference proteome</keyword>
<sequence>MSVFTKSAFTMSAMPSPANSAPPSAAPSRRGSFAGLASGQVTPVAEPHIVSINVESVLFDMDGTLIRSSEAVVKAWELFAETYPLDLDDILRSAHGMRTVDVLKKWCKITDPELLNTEVVRFETAILNAAEDLAKTNGGGGIEVLPGVAKLLADLGAETEQRNGEEKWAICTSSTYFYAGKAIPIAKLPVPKIFVTADSVTRGKPFPDPYLLGASGCNASPFESLVVEDAPTGIRAGKAAGSMVLATCTSHHREELEKERPDFLVEDLSHVTAQWDPNTNTFNLIIEQPVDRMSTRPTPDVTPVITPAGSRQNSFSGVGKSGYFGQQQASNPNWKASDELTGNDSVVGSPEASRPGSPTNGTGVTDENEEKRAEMEFHRRASQSGNTLSLDAFKRALAGNAAKRRANSRGELDQDE</sequence>
<dbReference type="STRING" id="1296100.A0A1B9GAY6"/>
<dbReference type="KEGG" id="kbi:30207438"/>
<dbReference type="OrthoDB" id="40579at2759"/>
<reference evidence="3" key="4">
    <citation type="submission" date="2024-02" db="EMBL/GenBank/DDBJ databases">
        <title>Comparative genomics of Cryptococcus and Kwoniella reveals pathogenesis evolution and contrasting modes of karyotype evolution via chromosome fusion or intercentromeric recombination.</title>
        <authorList>
            <person name="Coelho M.A."/>
            <person name="David-Palma M."/>
            <person name="Shea T."/>
            <person name="Bowers K."/>
            <person name="McGinley-Smith S."/>
            <person name="Mohammad A.W."/>
            <person name="Gnirke A."/>
            <person name="Yurkov A.M."/>
            <person name="Nowrousian M."/>
            <person name="Sun S."/>
            <person name="Cuomo C.A."/>
            <person name="Heitman J."/>
        </authorList>
    </citation>
    <scope>NUCLEOTIDE SEQUENCE</scope>
    <source>
        <strain evidence="3">CBS 10118</strain>
    </source>
</reference>
<feature type="compositionally biased region" description="Basic and acidic residues" evidence="1">
    <location>
        <begin position="369"/>
        <end position="379"/>
    </location>
</feature>
<reference evidence="2" key="1">
    <citation type="submission" date="2013-07" db="EMBL/GenBank/DDBJ databases">
        <title>The Genome Sequence of Cryptococcus bestiolae CBS10118.</title>
        <authorList>
            <consortium name="The Broad Institute Genome Sequencing Platform"/>
            <person name="Cuomo C."/>
            <person name="Litvintseva A."/>
            <person name="Chen Y."/>
            <person name="Heitman J."/>
            <person name="Sun S."/>
            <person name="Springer D."/>
            <person name="Dromer F."/>
            <person name="Young S.K."/>
            <person name="Zeng Q."/>
            <person name="Gargeya S."/>
            <person name="Fitzgerald M."/>
            <person name="Abouelleil A."/>
            <person name="Alvarado L."/>
            <person name="Berlin A.M."/>
            <person name="Chapman S.B."/>
            <person name="Dewar J."/>
            <person name="Goldberg J."/>
            <person name="Griggs A."/>
            <person name="Gujja S."/>
            <person name="Hansen M."/>
            <person name="Howarth C."/>
            <person name="Imamovic A."/>
            <person name="Larimer J."/>
            <person name="McCowan C."/>
            <person name="Murphy C."/>
            <person name="Pearson M."/>
            <person name="Priest M."/>
            <person name="Roberts A."/>
            <person name="Saif S."/>
            <person name="Shea T."/>
            <person name="Sykes S."/>
            <person name="Wortman J."/>
            <person name="Nusbaum C."/>
            <person name="Birren B."/>
        </authorList>
    </citation>
    <scope>NUCLEOTIDE SEQUENCE [LARGE SCALE GENOMIC DNA]</scope>
    <source>
        <strain evidence="2">CBS 10118</strain>
    </source>
</reference>
<feature type="region of interest" description="Disordered" evidence="1">
    <location>
        <begin position="13"/>
        <end position="32"/>
    </location>
</feature>
<dbReference type="GeneID" id="30207438"/>
<dbReference type="Proteomes" id="UP000092730">
    <property type="component" value="Chromosome 2"/>
</dbReference>
<dbReference type="EMBL" id="CP144542">
    <property type="protein sequence ID" value="WVW82324.1"/>
    <property type="molecule type" value="Genomic_DNA"/>
</dbReference>
<dbReference type="Gene3D" id="1.10.150.240">
    <property type="entry name" value="Putative phosphatase, domain 2"/>
    <property type="match status" value="1"/>
</dbReference>
<name>A0A1B9GAY6_9TREE</name>
<feature type="compositionally biased region" description="Polar residues" evidence="1">
    <location>
        <begin position="356"/>
        <end position="365"/>
    </location>
</feature>
<reference evidence="2" key="3">
    <citation type="submission" date="2014-01" db="EMBL/GenBank/DDBJ databases">
        <title>Evolution of pathogenesis and genome organization in the Tremellales.</title>
        <authorList>
            <person name="Cuomo C."/>
            <person name="Litvintseva A."/>
            <person name="Heitman J."/>
            <person name="Chen Y."/>
            <person name="Sun S."/>
            <person name="Springer D."/>
            <person name="Dromer F."/>
            <person name="Young S."/>
            <person name="Zeng Q."/>
            <person name="Chapman S."/>
            <person name="Gujja S."/>
            <person name="Saif S."/>
            <person name="Birren B."/>
        </authorList>
    </citation>
    <scope>NUCLEOTIDE SEQUENCE</scope>
    <source>
        <strain evidence="2">CBS 10118</strain>
    </source>
</reference>
<proteinExistence type="predicted"/>
<gene>
    <name evidence="2" type="ORF">I302_03039</name>
    <name evidence="3" type="ORF">I302_104331</name>
</gene>
<dbReference type="InterPro" id="IPR051806">
    <property type="entry name" value="HAD-like_SPP"/>
</dbReference>
<dbReference type="SFLD" id="SFLDG01129">
    <property type="entry name" value="C1.5:_HAD__Beta-PGM__Phosphata"/>
    <property type="match status" value="1"/>
</dbReference>
<feature type="region of interest" description="Disordered" evidence="1">
    <location>
        <begin position="293"/>
        <end position="389"/>
    </location>
</feature>
<accession>A0A1B9GAY6</accession>
<feature type="compositionally biased region" description="Polar residues" evidence="1">
    <location>
        <begin position="324"/>
        <end position="346"/>
    </location>
</feature>
<dbReference type="Gene3D" id="3.40.50.1000">
    <property type="entry name" value="HAD superfamily/HAD-like"/>
    <property type="match status" value="1"/>
</dbReference>
<dbReference type="InterPro" id="IPR036412">
    <property type="entry name" value="HAD-like_sf"/>
</dbReference>
<dbReference type="EMBL" id="KI894019">
    <property type="protein sequence ID" value="OCF28187.1"/>
    <property type="molecule type" value="Genomic_DNA"/>
</dbReference>
<evidence type="ECO:0000313" key="4">
    <source>
        <dbReference type="Proteomes" id="UP000092730"/>
    </source>
</evidence>
<dbReference type="PANTHER" id="PTHR43481:SF4">
    <property type="entry name" value="GLYCEROL-1-PHOSPHATE PHOSPHOHYDROLASE 1-RELATED"/>
    <property type="match status" value="1"/>
</dbReference>
<dbReference type="VEuPathDB" id="FungiDB:I302_03039"/>
<dbReference type="SUPFAM" id="SSF56784">
    <property type="entry name" value="HAD-like"/>
    <property type="match status" value="1"/>
</dbReference>
<feature type="compositionally biased region" description="Low complexity" evidence="1">
    <location>
        <begin position="13"/>
        <end position="28"/>
    </location>
</feature>